<evidence type="ECO:0000313" key="2">
    <source>
        <dbReference type="Proteomes" id="UP001148629"/>
    </source>
</evidence>
<keyword evidence="2" id="KW-1185">Reference proteome</keyword>
<evidence type="ECO:0000313" key="1">
    <source>
        <dbReference type="EMBL" id="KAJ3522211.1"/>
    </source>
</evidence>
<name>A0ACC1RR07_9HYPO</name>
<protein>
    <submittedName>
        <fullName evidence="1">Uncharacterized protein</fullName>
    </submittedName>
</protein>
<dbReference type="Proteomes" id="UP001148629">
    <property type="component" value="Unassembled WGS sequence"/>
</dbReference>
<comment type="caution">
    <text evidence="1">The sequence shown here is derived from an EMBL/GenBank/DDBJ whole genome shotgun (WGS) entry which is preliminary data.</text>
</comment>
<accession>A0ACC1RR07</accession>
<organism evidence="1 2">
    <name type="scientific">Fusarium decemcellulare</name>
    <dbReference type="NCBI Taxonomy" id="57161"/>
    <lineage>
        <taxon>Eukaryota</taxon>
        <taxon>Fungi</taxon>
        <taxon>Dikarya</taxon>
        <taxon>Ascomycota</taxon>
        <taxon>Pezizomycotina</taxon>
        <taxon>Sordariomycetes</taxon>
        <taxon>Hypocreomycetidae</taxon>
        <taxon>Hypocreales</taxon>
        <taxon>Nectriaceae</taxon>
        <taxon>Fusarium</taxon>
        <taxon>Fusarium decemcellulare species complex</taxon>
    </lineage>
</organism>
<dbReference type="EMBL" id="JANRMS010002494">
    <property type="protein sequence ID" value="KAJ3522211.1"/>
    <property type="molecule type" value="Genomic_DNA"/>
</dbReference>
<proteinExistence type="predicted"/>
<gene>
    <name evidence="1" type="ORF">NM208_g12954</name>
</gene>
<sequence>MASYKNWTGELGELCDALGIERTGPINCFVRNEASQPTCRIIPQSKRPKIDVILRKILANAGNEETVQELLLQLAEPLRCYKTHHKERVEVEGRSYDVLDYVASRLNVALRTWHQDRIRSNENKHRDSNISGPEHSAQHHTPAKAGTQILELPPEENQDKPGDDNHSDDGLTEGTRVEWKRASLQRPQLKREEPMMDETAFITPTKQRDSSNRMPSAGFQLTENQLTAGFAACNLTENLLIASPDSVASPNPSDIFSPNSAASTPMSIKDDFEPDPPVQRRRQSYLKRAEEESPTRRVSFRKLLDDMRELRITDEAPEARNRSSQTSLNVPYIRGRNVLDGVVPCEKDLKAKEPIIADVFDTISHKKKRPMVFLNKTPKHTVHDILEFMREPTKGQSLDPGYIYCFAEKSAPGYLKIGHIRSLKIHDENSGIVLQPEEEKNEDTVKKRLKEWGQKCGHDIDYKFRAFMPCAVWKMESYIHMTLHEEKRVARCPKIGCTTYHKEWFKITEVEARRTVEAWQKFSELKPYNKQGQVEAYWFSYATENSNRYLYKGGNTKRWLEGPWARETNKATVEAEKLRKEEIELKEEKEEAEREVARLLAQQKVQELEKRIESNRRKQRALGVNLDG</sequence>
<reference evidence="1" key="1">
    <citation type="submission" date="2022-08" db="EMBL/GenBank/DDBJ databases">
        <title>Genome Sequence of Fusarium decemcellulare.</title>
        <authorList>
            <person name="Buettner E."/>
        </authorList>
    </citation>
    <scope>NUCLEOTIDE SEQUENCE</scope>
    <source>
        <strain evidence="1">Babe19</strain>
    </source>
</reference>